<feature type="compositionally biased region" description="Polar residues" evidence="1">
    <location>
        <begin position="27"/>
        <end position="41"/>
    </location>
</feature>
<sequence length="150" mass="16426">MINTKIALYHKCEAYVNDRIERSKADIQSAQEASNNETKSSAGDKYETARAMAQIEKEKALTQLSEAGKLRQALDMIIADKPMAIAELGSLVITTAGQFYMSISAGKLMLDGQVFFAISPASPLGQQLIGKQAGEQYQINGKQFSIKEIY</sequence>
<protein>
    <recommendedName>
        <fullName evidence="4">3-oxoacyl-ACP synthase</fullName>
    </recommendedName>
</protein>
<gene>
    <name evidence="2" type="ORF">PEPS_00330</name>
</gene>
<evidence type="ECO:0000256" key="1">
    <source>
        <dbReference type="SAM" id="MobiDB-lite"/>
    </source>
</evidence>
<reference evidence="2 3" key="1">
    <citation type="submission" date="2021-12" db="EMBL/GenBank/DDBJ databases">
        <title>Genome sequencing of bacteria with rrn-lacking chromosome and rrn-plasmid.</title>
        <authorList>
            <person name="Anda M."/>
            <person name="Iwasaki W."/>
        </authorList>
    </citation>
    <scope>NUCLEOTIDE SEQUENCE [LARGE SCALE GENOMIC DNA]</scope>
    <source>
        <strain evidence="2 3">NBRC 101262</strain>
    </source>
</reference>
<keyword evidence="3" id="KW-1185">Reference proteome</keyword>
<accession>A0ABN6L3W2</accession>
<evidence type="ECO:0008006" key="4">
    <source>
        <dbReference type="Google" id="ProtNLM"/>
    </source>
</evidence>
<evidence type="ECO:0000313" key="3">
    <source>
        <dbReference type="Proteomes" id="UP001354989"/>
    </source>
</evidence>
<dbReference type="EMBL" id="AP025292">
    <property type="protein sequence ID" value="BDC97752.1"/>
    <property type="molecule type" value="Genomic_DNA"/>
</dbReference>
<dbReference type="RefSeq" id="WP_332919372.1">
    <property type="nucleotide sequence ID" value="NZ_AP025292.1"/>
</dbReference>
<name>A0ABN6L3W2_9BACT</name>
<feature type="region of interest" description="Disordered" evidence="1">
    <location>
        <begin position="27"/>
        <end position="47"/>
    </location>
</feature>
<proteinExistence type="predicted"/>
<organism evidence="2 3">
    <name type="scientific">Persicobacter psychrovividus</name>
    <dbReference type="NCBI Taxonomy" id="387638"/>
    <lineage>
        <taxon>Bacteria</taxon>
        <taxon>Pseudomonadati</taxon>
        <taxon>Bacteroidota</taxon>
        <taxon>Cytophagia</taxon>
        <taxon>Cytophagales</taxon>
        <taxon>Persicobacteraceae</taxon>
        <taxon>Persicobacter</taxon>
    </lineage>
</organism>
<evidence type="ECO:0000313" key="2">
    <source>
        <dbReference type="EMBL" id="BDC97752.1"/>
    </source>
</evidence>
<dbReference type="Proteomes" id="UP001354989">
    <property type="component" value="Chromosome"/>
</dbReference>